<name>A0A818VBY8_9BILA</name>
<accession>A0A818VBY8</accession>
<comment type="caution">
    <text evidence="1">The sequence shown here is derived from an EMBL/GenBank/DDBJ whole genome shotgun (WGS) entry which is preliminary data.</text>
</comment>
<protein>
    <submittedName>
        <fullName evidence="1">Uncharacterized protein</fullName>
    </submittedName>
</protein>
<dbReference type="AlphaFoldDB" id="A0A818VBY8"/>
<dbReference type="Proteomes" id="UP000663823">
    <property type="component" value="Unassembled WGS sequence"/>
</dbReference>
<proteinExistence type="predicted"/>
<evidence type="ECO:0000313" key="2">
    <source>
        <dbReference type="Proteomes" id="UP000663823"/>
    </source>
</evidence>
<feature type="non-terminal residue" evidence="1">
    <location>
        <position position="1"/>
    </location>
</feature>
<sequence length="20" mass="2145">YSIHGLSSSSRDISYCDVVG</sequence>
<gene>
    <name evidence="1" type="ORF">OTI717_LOCUS13128</name>
</gene>
<dbReference type="EMBL" id="CAJOAX010001374">
    <property type="protein sequence ID" value="CAF3710214.1"/>
    <property type="molecule type" value="Genomic_DNA"/>
</dbReference>
<evidence type="ECO:0000313" key="1">
    <source>
        <dbReference type="EMBL" id="CAF3710214.1"/>
    </source>
</evidence>
<reference evidence="1" key="1">
    <citation type="submission" date="2021-02" db="EMBL/GenBank/DDBJ databases">
        <authorList>
            <person name="Nowell W R."/>
        </authorList>
    </citation>
    <scope>NUCLEOTIDE SEQUENCE</scope>
</reference>
<organism evidence="1 2">
    <name type="scientific">Rotaria sordida</name>
    <dbReference type="NCBI Taxonomy" id="392033"/>
    <lineage>
        <taxon>Eukaryota</taxon>
        <taxon>Metazoa</taxon>
        <taxon>Spiralia</taxon>
        <taxon>Gnathifera</taxon>
        <taxon>Rotifera</taxon>
        <taxon>Eurotatoria</taxon>
        <taxon>Bdelloidea</taxon>
        <taxon>Philodinida</taxon>
        <taxon>Philodinidae</taxon>
        <taxon>Rotaria</taxon>
    </lineage>
</organism>